<comment type="catalytic activity">
    <reaction evidence="1">
        <text>Hydrolyzes single-stranded DNA or mismatched double-stranded DNA and polynucleotides, releasing free uracil.</text>
        <dbReference type="EC" id="3.2.2.27"/>
    </reaction>
</comment>
<keyword evidence="5" id="KW-0004">4Fe-4S</keyword>
<evidence type="ECO:0000256" key="4">
    <source>
        <dbReference type="ARBA" id="ARBA00019403"/>
    </source>
</evidence>
<dbReference type="PANTHER" id="PTHR33693:SF1">
    <property type="entry name" value="TYPE-4 URACIL-DNA GLYCOSYLASE"/>
    <property type="match status" value="1"/>
</dbReference>
<protein>
    <recommendedName>
        <fullName evidence="4">Type-4 uracil-DNA glycosylase</fullName>
        <ecNumber evidence="3">3.2.2.27</ecNumber>
    </recommendedName>
</protein>
<evidence type="ECO:0000259" key="12">
    <source>
        <dbReference type="SMART" id="SM00986"/>
    </source>
</evidence>
<dbReference type="InterPro" id="IPR036895">
    <property type="entry name" value="Uracil-DNA_glycosylase-like_sf"/>
</dbReference>
<dbReference type="AlphaFoldDB" id="A0A235BX35"/>
<evidence type="ECO:0000313" key="14">
    <source>
        <dbReference type="Proteomes" id="UP000215215"/>
    </source>
</evidence>
<keyword evidence="11" id="KW-0234">DNA repair</keyword>
<dbReference type="SMART" id="SM00987">
    <property type="entry name" value="UreE_C"/>
    <property type="match status" value="1"/>
</dbReference>
<dbReference type="CDD" id="cd10030">
    <property type="entry name" value="UDG-F4_TTUDGA_SPO1dp_like"/>
    <property type="match status" value="1"/>
</dbReference>
<dbReference type="Proteomes" id="UP000215215">
    <property type="component" value="Unassembled WGS sequence"/>
</dbReference>
<comment type="caution">
    <text evidence="13">The sequence shown here is derived from an EMBL/GenBank/DDBJ whole genome shotgun (WGS) entry which is preliminary data.</text>
</comment>
<dbReference type="SMART" id="SM00986">
    <property type="entry name" value="UDG"/>
    <property type="match status" value="1"/>
</dbReference>
<dbReference type="PANTHER" id="PTHR33693">
    <property type="entry name" value="TYPE-5 URACIL-DNA GLYCOSYLASE"/>
    <property type="match status" value="1"/>
</dbReference>
<dbReference type="Gene3D" id="3.40.470.10">
    <property type="entry name" value="Uracil-DNA glycosylase-like domain"/>
    <property type="match status" value="1"/>
</dbReference>
<dbReference type="GO" id="GO:0046872">
    <property type="term" value="F:metal ion binding"/>
    <property type="evidence" value="ECO:0007669"/>
    <property type="project" value="UniProtKB-KW"/>
</dbReference>
<keyword evidence="6" id="KW-0479">Metal-binding</keyword>
<proteinExistence type="inferred from homology"/>
<evidence type="ECO:0000256" key="5">
    <source>
        <dbReference type="ARBA" id="ARBA00022485"/>
    </source>
</evidence>
<dbReference type="InterPro" id="IPR051536">
    <property type="entry name" value="UDG_Type-4/5"/>
</dbReference>
<dbReference type="GO" id="GO:0051539">
    <property type="term" value="F:4 iron, 4 sulfur cluster binding"/>
    <property type="evidence" value="ECO:0007669"/>
    <property type="project" value="UniProtKB-KW"/>
</dbReference>
<keyword evidence="9" id="KW-0408">Iron</keyword>
<dbReference type="InterPro" id="IPR005273">
    <property type="entry name" value="Ura-DNA_glyco_family4"/>
</dbReference>
<evidence type="ECO:0000256" key="3">
    <source>
        <dbReference type="ARBA" id="ARBA00012030"/>
    </source>
</evidence>
<evidence type="ECO:0000256" key="8">
    <source>
        <dbReference type="ARBA" id="ARBA00022801"/>
    </source>
</evidence>
<evidence type="ECO:0000256" key="10">
    <source>
        <dbReference type="ARBA" id="ARBA00023014"/>
    </source>
</evidence>
<dbReference type="EMBL" id="NOZQ01000045">
    <property type="protein sequence ID" value="OYD16920.1"/>
    <property type="molecule type" value="Genomic_DNA"/>
</dbReference>
<dbReference type="EC" id="3.2.2.27" evidence="3"/>
<evidence type="ECO:0000256" key="9">
    <source>
        <dbReference type="ARBA" id="ARBA00023004"/>
    </source>
</evidence>
<feature type="domain" description="Uracil-DNA glycosylase-like" evidence="12">
    <location>
        <begin position="48"/>
        <end position="194"/>
    </location>
</feature>
<dbReference type="GO" id="GO:0004844">
    <property type="term" value="F:uracil DNA N-glycosylase activity"/>
    <property type="evidence" value="ECO:0007669"/>
    <property type="project" value="UniProtKB-EC"/>
</dbReference>
<keyword evidence="10" id="KW-0411">Iron-sulfur</keyword>
<dbReference type="Pfam" id="PF03167">
    <property type="entry name" value="UDG"/>
    <property type="match status" value="1"/>
</dbReference>
<dbReference type="InterPro" id="IPR005122">
    <property type="entry name" value="Uracil-DNA_glycosylase-like"/>
</dbReference>
<evidence type="ECO:0000256" key="6">
    <source>
        <dbReference type="ARBA" id="ARBA00022723"/>
    </source>
</evidence>
<name>A0A235BX35_UNCW3</name>
<comment type="similarity">
    <text evidence="2">Belongs to the uracil-DNA glycosylase (UDG) superfamily. Type 4 (UDGa) family.</text>
</comment>
<organism evidence="13 14">
    <name type="scientific">candidate division WOR-3 bacterium JGI_Cruoil_03_44_89</name>
    <dbReference type="NCBI Taxonomy" id="1973748"/>
    <lineage>
        <taxon>Bacteria</taxon>
        <taxon>Bacteria division WOR-3</taxon>
    </lineage>
</organism>
<dbReference type="NCBIfam" id="TIGR00758">
    <property type="entry name" value="UDG_fam4"/>
    <property type="match status" value="1"/>
</dbReference>
<reference evidence="13 14" key="1">
    <citation type="submission" date="2017-07" db="EMBL/GenBank/DDBJ databases">
        <title>Recovery of genomes from metagenomes via a dereplication, aggregation, and scoring strategy.</title>
        <authorList>
            <person name="Sieber C.M."/>
            <person name="Probst A.J."/>
            <person name="Sharrar A."/>
            <person name="Thomas B.C."/>
            <person name="Hess M."/>
            <person name="Tringe S.G."/>
            <person name="Banfield J.F."/>
        </authorList>
    </citation>
    <scope>NUCLEOTIDE SEQUENCE [LARGE SCALE GENOMIC DNA]</scope>
    <source>
        <strain evidence="13">JGI_Cruoil_03_44_89</strain>
    </source>
</reference>
<evidence type="ECO:0000256" key="7">
    <source>
        <dbReference type="ARBA" id="ARBA00022763"/>
    </source>
</evidence>
<evidence type="ECO:0000256" key="2">
    <source>
        <dbReference type="ARBA" id="ARBA00006521"/>
    </source>
</evidence>
<gene>
    <name evidence="13" type="ORF">CH333_02385</name>
</gene>
<evidence type="ECO:0000313" key="13">
    <source>
        <dbReference type="EMBL" id="OYD16920.1"/>
    </source>
</evidence>
<evidence type="ECO:0000256" key="1">
    <source>
        <dbReference type="ARBA" id="ARBA00001400"/>
    </source>
</evidence>
<dbReference type="SUPFAM" id="SSF52141">
    <property type="entry name" value="Uracil-DNA glycosylase-like"/>
    <property type="match status" value="1"/>
</dbReference>
<accession>A0A235BX35</accession>
<keyword evidence="7" id="KW-0227">DNA damage</keyword>
<keyword evidence="8" id="KW-0378">Hydrolase</keyword>
<dbReference type="GO" id="GO:0006281">
    <property type="term" value="P:DNA repair"/>
    <property type="evidence" value="ECO:0007669"/>
    <property type="project" value="UniProtKB-KW"/>
</dbReference>
<sequence length="212" mass="24475">MLGEEFLYFDRRKKNEGVDTHRELENLKLECGECRKCPLHKTRRNVVFGKGNENAILMLIGEAPGYREDMTGEPFVGAAGELLSKMLKAIHLTREEIYIANVLKCRPPNNRDPKPDEVSACKGYLVRQVELIKPKIILALGRHALRLLTGYTGSLSRIRGNVLYYKGVKVIPTYHPAALIYHQEWKKGSWEDLKFARKMYDEFRTQINADRR</sequence>
<evidence type="ECO:0000256" key="11">
    <source>
        <dbReference type="ARBA" id="ARBA00023204"/>
    </source>
</evidence>